<dbReference type="SUPFAM" id="SSF81273">
    <property type="entry name" value="H-NS histone-like proteins"/>
    <property type="match status" value="1"/>
</dbReference>
<organism evidence="6 7">
    <name type="scientific">Duganella sacchari</name>
    <dbReference type="NCBI Taxonomy" id="551987"/>
    <lineage>
        <taxon>Bacteria</taxon>
        <taxon>Pseudomonadati</taxon>
        <taxon>Pseudomonadota</taxon>
        <taxon>Betaproteobacteria</taxon>
        <taxon>Burkholderiales</taxon>
        <taxon>Oxalobacteraceae</taxon>
        <taxon>Telluria group</taxon>
        <taxon>Duganella</taxon>
    </lineage>
</organism>
<feature type="domain" description="DNA-binding protein H-NS-like C-terminal" evidence="5">
    <location>
        <begin position="58"/>
        <end position="103"/>
    </location>
</feature>
<reference evidence="7" key="1">
    <citation type="submission" date="2016-11" db="EMBL/GenBank/DDBJ databases">
        <authorList>
            <person name="Varghese N."/>
            <person name="Submissions S."/>
        </authorList>
    </citation>
    <scope>NUCLEOTIDE SEQUENCE [LARGE SCALE GENOMIC DNA]</scope>
    <source>
        <strain evidence="7">Sac-22</strain>
    </source>
</reference>
<name>A0A1M7R802_9BURK</name>
<dbReference type="Pfam" id="PF00816">
    <property type="entry name" value="Histone_HNS"/>
    <property type="match status" value="1"/>
</dbReference>
<comment type="subcellular location">
    <subcellularLocation>
        <location evidence="1">Cytoplasm</location>
        <location evidence="1">Nucleoid</location>
    </subcellularLocation>
</comment>
<evidence type="ECO:0000256" key="3">
    <source>
        <dbReference type="ARBA" id="ARBA00022490"/>
    </source>
</evidence>
<dbReference type="PANTHER" id="PTHR38097">
    <property type="match status" value="1"/>
</dbReference>
<dbReference type="GO" id="GO:0032993">
    <property type="term" value="C:protein-DNA complex"/>
    <property type="evidence" value="ECO:0007669"/>
    <property type="project" value="TreeGrafter"/>
</dbReference>
<dbReference type="Gene3D" id="4.10.430.10">
    <property type="entry name" value="Histone-like protein H-NS, C-terminal domain"/>
    <property type="match status" value="1"/>
</dbReference>
<keyword evidence="3" id="KW-0963">Cytoplasm</keyword>
<dbReference type="Proteomes" id="UP000184339">
    <property type="component" value="Unassembled WGS sequence"/>
</dbReference>
<keyword evidence="4 6" id="KW-0238">DNA-binding</keyword>
<evidence type="ECO:0000256" key="2">
    <source>
        <dbReference type="ARBA" id="ARBA00010610"/>
    </source>
</evidence>
<evidence type="ECO:0000259" key="5">
    <source>
        <dbReference type="SMART" id="SM00528"/>
    </source>
</evidence>
<proteinExistence type="inferred from homology"/>
<gene>
    <name evidence="6" type="ORF">SAMN05192549_1145</name>
</gene>
<evidence type="ECO:0000313" key="6">
    <source>
        <dbReference type="EMBL" id="SHN42282.1"/>
    </source>
</evidence>
<evidence type="ECO:0000256" key="4">
    <source>
        <dbReference type="ARBA" id="ARBA00023125"/>
    </source>
</evidence>
<evidence type="ECO:0000256" key="1">
    <source>
        <dbReference type="ARBA" id="ARBA00004453"/>
    </source>
</evidence>
<dbReference type="GO" id="GO:0000976">
    <property type="term" value="F:transcription cis-regulatory region binding"/>
    <property type="evidence" value="ECO:0007669"/>
    <property type="project" value="TreeGrafter"/>
</dbReference>
<dbReference type="GO" id="GO:0003680">
    <property type="term" value="F:minor groove of adenine-thymine-rich DNA binding"/>
    <property type="evidence" value="ECO:0007669"/>
    <property type="project" value="TreeGrafter"/>
</dbReference>
<dbReference type="InterPro" id="IPR037150">
    <property type="entry name" value="H-NS_C_dom_sf"/>
</dbReference>
<dbReference type="AlphaFoldDB" id="A0A1M7R802"/>
<dbReference type="OrthoDB" id="5297879at2"/>
<sequence>MDLSNLSSGELRKLQEQLQQELKKRESQDLARAREEILAIAKSVGVSVQDLVGGAAPRVKTGKVAPQYRNPADTSQEWTGRGRQPKWVKDWVDAGNDVAALKL</sequence>
<evidence type="ECO:0000313" key="7">
    <source>
        <dbReference type="Proteomes" id="UP000184339"/>
    </source>
</evidence>
<protein>
    <submittedName>
        <fullName evidence="6">DNA-binding protein H-NS</fullName>
    </submittedName>
</protein>
<dbReference type="RefSeq" id="WP_072788571.1">
    <property type="nucleotide sequence ID" value="NZ_FRCX01000014.1"/>
</dbReference>
<dbReference type="PANTHER" id="PTHR38097:SF2">
    <property type="entry name" value="DNA-BINDING PROTEIN STPA"/>
    <property type="match status" value="1"/>
</dbReference>
<dbReference type="GO" id="GO:0009295">
    <property type="term" value="C:nucleoid"/>
    <property type="evidence" value="ECO:0007669"/>
    <property type="project" value="UniProtKB-SubCell"/>
</dbReference>
<dbReference type="STRING" id="551987.SAMN05192549_1145"/>
<dbReference type="GO" id="GO:0003681">
    <property type="term" value="F:bent DNA binding"/>
    <property type="evidence" value="ECO:0007669"/>
    <property type="project" value="TreeGrafter"/>
</dbReference>
<dbReference type="EMBL" id="FRCX01000014">
    <property type="protein sequence ID" value="SHN42282.1"/>
    <property type="molecule type" value="Genomic_DNA"/>
</dbReference>
<dbReference type="InterPro" id="IPR027444">
    <property type="entry name" value="H-NS_C_dom"/>
</dbReference>
<dbReference type="GO" id="GO:0001217">
    <property type="term" value="F:DNA-binding transcription repressor activity"/>
    <property type="evidence" value="ECO:0007669"/>
    <property type="project" value="TreeGrafter"/>
</dbReference>
<accession>A0A1M7R802</accession>
<dbReference type="GO" id="GO:0005829">
    <property type="term" value="C:cytosol"/>
    <property type="evidence" value="ECO:0007669"/>
    <property type="project" value="TreeGrafter"/>
</dbReference>
<comment type="similarity">
    <text evidence="2">Belongs to the histone-like protein H-NS family.</text>
</comment>
<keyword evidence="7" id="KW-1185">Reference proteome</keyword>
<dbReference type="SMART" id="SM00528">
    <property type="entry name" value="HNS"/>
    <property type="match status" value="1"/>
</dbReference>